<dbReference type="GO" id="GO:0000310">
    <property type="term" value="F:xanthine phosphoribosyltransferase activity"/>
    <property type="evidence" value="ECO:0007669"/>
    <property type="project" value="UniProtKB-EC"/>
</dbReference>
<feature type="domain" description="Phosphoribosyltransferase" evidence="3">
    <location>
        <begin position="16"/>
        <end position="156"/>
    </location>
</feature>
<dbReference type="CDD" id="cd06223">
    <property type="entry name" value="PRTases_typeI"/>
    <property type="match status" value="1"/>
</dbReference>
<dbReference type="Pfam" id="PF00156">
    <property type="entry name" value="Pribosyltran"/>
    <property type="match status" value="1"/>
</dbReference>
<reference evidence="4 5" key="1">
    <citation type="submission" date="2020-08" db="EMBL/GenBank/DDBJ databases">
        <title>Genomic Encyclopedia of Type Strains, Phase IV (KMG-IV): sequencing the most valuable type-strain genomes for metagenomic binning, comparative biology and taxonomic classification.</title>
        <authorList>
            <person name="Goeker M."/>
        </authorList>
    </citation>
    <scope>NUCLEOTIDE SEQUENCE [LARGE SCALE GENOMIC DNA]</scope>
    <source>
        <strain evidence="4 5">DSM 7465</strain>
    </source>
</reference>
<dbReference type="Gene3D" id="3.40.50.2020">
    <property type="match status" value="1"/>
</dbReference>
<evidence type="ECO:0000313" key="4">
    <source>
        <dbReference type="EMBL" id="MBB4640472.1"/>
    </source>
</evidence>
<evidence type="ECO:0000313" key="5">
    <source>
        <dbReference type="Proteomes" id="UP000575068"/>
    </source>
</evidence>
<organism evidence="4 5">
    <name type="scientific">Rhizorhapis suberifaciens</name>
    <name type="common">corky root of lettuce</name>
    <dbReference type="NCBI Taxonomy" id="13656"/>
    <lineage>
        <taxon>Bacteria</taxon>
        <taxon>Pseudomonadati</taxon>
        <taxon>Pseudomonadota</taxon>
        <taxon>Alphaproteobacteria</taxon>
        <taxon>Sphingomonadales</taxon>
        <taxon>Sphingomonadaceae</taxon>
        <taxon>Rhizorhapis</taxon>
    </lineage>
</organism>
<dbReference type="RefSeq" id="WP_246414406.1">
    <property type="nucleotide sequence ID" value="NZ_JACHOV010000002.1"/>
</dbReference>
<comment type="caution">
    <text evidence="4">The sequence shown here is derived from an EMBL/GenBank/DDBJ whole genome shotgun (WGS) entry which is preliminary data.</text>
</comment>
<dbReference type="AlphaFoldDB" id="A0A840HQX4"/>
<dbReference type="EMBL" id="JACHOV010000002">
    <property type="protein sequence ID" value="MBB4640472.1"/>
    <property type="molecule type" value="Genomic_DNA"/>
</dbReference>
<dbReference type="PANTHER" id="PTHR43363:SF1">
    <property type="entry name" value="HYPOXANTHINE-GUANINE PHOSPHORIBOSYLTRANSFERASE"/>
    <property type="match status" value="1"/>
</dbReference>
<dbReference type="SUPFAM" id="SSF53271">
    <property type="entry name" value="PRTase-like"/>
    <property type="match status" value="1"/>
</dbReference>
<evidence type="ECO:0000256" key="1">
    <source>
        <dbReference type="ARBA" id="ARBA00022676"/>
    </source>
</evidence>
<dbReference type="PANTHER" id="PTHR43363">
    <property type="entry name" value="HYPOXANTHINE PHOSPHORIBOSYLTRANSFERASE"/>
    <property type="match status" value="1"/>
</dbReference>
<evidence type="ECO:0000256" key="2">
    <source>
        <dbReference type="ARBA" id="ARBA00022679"/>
    </source>
</evidence>
<accession>A0A840HQX4</accession>
<dbReference type="InterPro" id="IPR029057">
    <property type="entry name" value="PRTase-like"/>
</dbReference>
<evidence type="ECO:0000259" key="3">
    <source>
        <dbReference type="Pfam" id="PF00156"/>
    </source>
</evidence>
<sequence>MTHSLHPDLSYISYEEFLADVHRIMAAVRRDDWTPDFVVGIGRGGLAPAVYISHGMKIPLLSVDHSSRIADFADELLAKLARLTGRGTRLLFIDDINDSGSTLLYIRNELDGQGAERENIRFAALINNIRSQADVRYWSREIDRASDKRWFVFPWEAMATAETLISEANEIPERLA</sequence>
<proteinExistence type="predicted"/>
<keyword evidence="1 4" id="KW-0328">Glycosyltransferase</keyword>
<keyword evidence="2 4" id="KW-0808">Transferase</keyword>
<dbReference type="Proteomes" id="UP000575068">
    <property type="component" value="Unassembled WGS sequence"/>
</dbReference>
<dbReference type="InterPro" id="IPR000836">
    <property type="entry name" value="PRTase_dom"/>
</dbReference>
<keyword evidence="5" id="KW-1185">Reference proteome</keyword>
<gene>
    <name evidence="4" type="ORF">HNQ99_000760</name>
</gene>
<name>A0A840HQX4_9SPHN</name>
<dbReference type="EC" id="2.4.2.22" evidence="4"/>
<protein>
    <submittedName>
        <fullName evidence="4">Xanthine phosphoribosyltransferase</fullName>
        <ecNumber evidence="4">2.4.2.22</ecNumber>
    </submittedName>
</protein>